<evidence type="ECO:0000313" key="9">
    <source>
        <dbReference type="Proteomes" id="UP000765509"/>
    </source>
</evidence>
<evidence type="ECO:0000256" key="4">
    <source>
        <dbReference type="ARBA" id="ARBA00022759"/>
    </source>
</evidence>
<dbReference type="InterPro" id="IPR050951">
    <property type="entry name" value="Retrovirus_Pol_polyprotein"/>
</dbReference>
<dbReference type="GO" id="GO:0004519">
    <property type="term" value="F:endonuclease activity"/>
    <property type="evidence" value="ECO:0007669"/>
    <property type="project" value="UniProtKB-KW"/>
</dbReference>
<dbReference type="GO" id="GO:0003964">
    <property type="term" value="F:RNA-directed DNA polymerase activity"/>
    <property type="evidence" value="ECO:0007669"/>
    <property type="project" value="UniProtKB-KW"/>
</dbReference>
<gene>
    <name evidence="8" type="ORF">O181_031195</name>
</gene>
<dbReference type="PANTHER" id="PTHR37984">
    <property type="entry name" value="PROTEIN CBG26694"/>
    <property type="match status" value="1"/>
</dbReference>
<evidence type="ECO:0000256" key="5">
    <source>
        <dbReference type="ARBA" id="ARBA00022801"/>
    </source>
</evidence>
<keyword evidence="5" id="KW-0378">Hydrolase</keyword>
<dbReference type="PANTHER" id="PTHR37984:SF5">
    <property type="entry name" value="PROTEIN NYNRIN-LIKE"/>
    <property type="match status" value="1"/>
</dbReference>
<dbReference type="GO" id="GO:0016787">
    <property type="term" value="F:hydrolase activity"/>
    <property type="evidence" value="ECO:0007669"/>
    <property type="project" value="UniProtKB-KW"/>
</dbReference>
<evidence type="ECO:0000256" key="1">
    <source>
        <dbReference type="ARBA" id="ARBA00022679"/>
    </source>
</evidence>
<accession>A0A9Q3CYK4</accession>
<name>A0A9Q3CYK4_9BASI</name>
<feature type="domain" description="Reverse transcriptase RNase H-like" evidence="7">
    <location>
        <begin position="29"/>
        <end position="133"/>
    </location>
</feature>
<evidence type="ECO:0000313" key="8">
    <source>
        <dbReference type="EMBL" id="MBW0491480.1"/>
    </source>
</evidence>
<evidence type="ECO:0000256" key="6">
    <source>
        <dbReference type="ARBA" id="ARBA00022918"/>
    </source>
</evidence>
<proteinExistence type="predicted"/>
<keyword evidence="2" id="KW-0548">Nucleotidyltransferase</keyword>
<organism evidence="8 9">
    <name type="scientific">Austropuccinia psidii MF-1</name>
    <dbReference type="NCBI Taxonomy" id="1389203"/>
    <lineage>
        <taxon>Eukaryota</taxon>
        <taxon>Fungi</taxon>
        <taxon>Dikarya</taxon>
        <taxon>Basidiomycota</taxon>
        <taxon>Pucciniomycotina</taxon>
        <taxon>Pucciniomycetes</taxon>
        <taxon>Pucciniales</taxon>
        <taxon>Sphaerophragmiaceae</taxon>
        <taxon>Austropuccinia</taxon>
    </lineage>
</organism>
<dbReference type="EMBL" id="AVOT02011105">
    <property type="protein sequence ID" value="MBW0491480.1"/>
    <property type="molecule type" value="Genomic_DNA"/>
</dbReference>
<protein>
    <recommendedName>
        <fullName evidence="7">Reverse transcriptase RNase H-like domain-containing protein</fullName>
    </recommendedName>
</protein>
<dbReference type="InterPro" id="IPR041373">
    <property type="entry name" value="RT_RNaseH"/>
</dbReference>
<evidence type="ECO:0000256" key="2">
    <source>
        <dbReference type="ARBA" id="ARBA00022695"/>
    </source>
</evidence>
<evidence type="ECO:0000259" key="7">
    <source>
        <dbReference type="Pfam" id="PF17917"/>
    </source>
</evidence>
<keyword evidence="9" id="KW-1185">Reference proteome</keyword>
<dbReference type="InterPro" id="IPR043502">
    <property type="entry name" value="DNA/RNA_pol_sf"/>
</dbReference>
<sequence length="229" mass="26497">MTQGRNQEYQKIKYSLANVPLLLMPAWKLPLKLYIDACGEGLGAALHQVKSVNEKTDEVLICFISRKRKPTEARSGESQMECLYLVWSLKKLHYYIDGSDFEVITDFNSVKELLKMKNTNRDMLRWQIAEQEYRRNMAIVHKARNLHKNSDGLSRWELPNTPNPAYAPENAEPQIPIKGIKITDMGTGFFEEARESYKKDRNSHIMTSLIEKDLKDSALANSLNFIWKT</sequence>
<keyword evidence="6" id="KW-0695">RNA-directed DNA polymerase</keyword>
<keyword evidence="4" id="KW-0255">Endonuclease</keyword>
<dbReference type="SUPFAM" id="SSF56672">
    <property type="entry name" value="DNA/RNA polymerases"/>
    <property type="match status" value="1"/>
</dbReference>
<evidence type="ECO:0000256" key="3">
    <source>
        <dbReference type="ARBA" id="ARBA00022722"/>
    </source>
</evidence>
<keyword evidence="3" id="KW-0540">Nuclease</keyword>
<keyword evidence="1" id="KW-0808">Transferase</keyword>
<reference evidence="8" key="1">
    <citation type="submission" date="2021-03" db="EMBL/GenBank/DDBJ databases">
        <title>Draft genome sequence of rust myrtle Austropuccinia psidii MF-1, a brazilian biotype.</title>
        <authorList>
            <person name="Quecine M.C."/>
            <person name="Pachon D.M.R."/>
            <person name="Bonatelli M.L."/>
            <person name="Correr F.H."/>
            <person name="Franceschini L.M."/>
            <person name="Leite T.F."/>
            <person name="Margarido G.R.A."/>
            <person name="Almeida C.A."/>
            <person name="Ferrarezi J.A."/>
            <person name="Labate C.A."/>
        </authorList>
    </citation>
    <scope>NUCLEOTIDE SEQUENCE</scope>
    <source>
        <strain evidence="8">MF-1</strain>
    </source>
</reference>
<dbReference type="AlphaFoldDB" id="A0A9Q3CYK4"/>
<comment type="caution">
    <text evidence="8">The sequence shown here is derived from an EMBL/GenBank/DDBJ whole genome shotgun (WGS) entry which is preliminary data.</text>
</comment>
<dbReference type="Pfam" id="PF17917">
    <property type="entry name" value="RT_RNaseH"/>
    <property type="match status" value="1"/>
</dbReference>
<dbReference type="Proteomes" id="UP000765509">
    <property type="component" value="Unassembled WGS sequence"/>
</dbReference>